<dbReference type="eggNOG" id="ENOG5034BQX">
    <property type="taxonomic scope" value="Bacteria"/>
</dbReference>
<evidence type="ECO:0000259" key="1">
    <source>
        <dbReference type="Pfam" id="PF14751"/>
    </source>
</evidence>
<sequence>GEAASSNIYLSNLKPEDVTRDITKWLIGNPINAFVTQHPYITKALTGIDVLALFYAGGFVMDGDGVYHARQEWSIQSFKYSGYNDFYDTVFHYATSMAKAKFPFSDDKGNDYILWAWKGDYLNLGAGAEMGIYKNMEVNGNSTKHWLVDQSLAMPMTLTLDYNGKQIISYDPRKVDPKINDPLRESTDKWWVTGFNPDYQNVKASQLTATYTVDFSDKQDLYRAFYDTWNGVYDSAGSKWSFDDKNYSAKLIFKQGQGSK</sequence>
<name>F1TIW8_9FIRM</name>
<evidence type="ECO:0000313" key="2">
    <source>
        <dbReference type="EMBL" id="EGD45647.1"/>
    </source>
</evidence>
<reference evidence="2" key="1">
    <citation type="submission" date="2009-07" db="EMBL/GenBank/DDBJ databases">
        <authorList>
            <consortium name="US DOE Joint Genome Institute (JGI-PGF)"/>
            <person name="Lucas S."/>
            <person name="Copeland A."/>
            <person name="Lapidus A."/>
            <person name="Glavina del Rio T."/>
            <person name="Tice H."/>
            <person name="Bruce D."/>
            <person name="Goodwin L."/>
            <person name="Pitluck S."/>
            <person name="Larimer F."/>
            <person name="Land M.L."/>
            <person name="Mouttaki H."/>
            <person name="He Z."/>
            <person name="Zhou J."/>
            <person name="Hemme C.L."/>
        </authorList>
    </citation>
    <scope>NUCLEOTIDE SEQUENCE</scope>
    <source>
        <strain evidence="2">DSM 2782</strain>
    </source>
</reference>
<dbReference type="InterPro" id="IPR029322">
    <property type="entry name" value="DUF4474"/>
</dbReference>
<dbReference type="Proteomes" id="UP000003860">
    <property type="component" value="Unassembled WGS sequence"/>
</dbReference>
<organism evidence="2 3">
    <name type="scientific">Ruminiclostridium papyrosolvens DSM 2782</name>
    <dbReference type="NCBI Taxonomy" id="588581"/>
    <lineage>
        <taxon>Bacteria</taxon>
        <taxon>Bacillati</taxon>
        <taxon>Bacillota</taxon>
        <taxon>Clostridia</taxon>
        <taxon>Eubacteriales</taxon>
        <taxon>Oscillospiraceae</taxon>
        <taxon>Ruminiclostridium</taxon>
    </lineage>
</organism>
<accession>F1TIW8</accession>
<gene>
    <name evidence="2" type="ORF">Cpap_0006</name>
</gene>
<dbReference type="RefSeq" id="WP_004622709.1">
    <property type="nucleotide sequence ID" value="NZ_ACXX02000028.1"/>
</dbReference>
<keyword evidence="3" id="KW-1185">Reference proteome</keyword>
<dbReference type="Pfam" id="PF14751">
    <property type="entry name" value="DUF4474"/>
    <property type="match status" value="1"/>
</dbReference>
<protein>
    <recommendedName>
        <fullName evidence="1">DUF4474 domain-containing protein</fullName>
    </recommendedName>
</protein>
<dbReference type="AlphaFoldDB" id="F1TIW8"/>
<proteinExistence type="predicted"/>
<evidence type="ECO:0000313" key="3">
    <source>
        <dbReference type="Proteomes" id="UP000003860"/>
    </source>
</evidence>
<feature type="non-terminal residue" evidence="2">
    <location>
        <position position="1"/>
    </location>
</feature>
<dbReference type="STRING" id="588581.Cpap_0006"/>
<comment type="caution">
    <text evidence="2">The sequence shown here is derived from an EMBL/GenBank/DDBJ whole genome shotgun (WGS) entry which is preliminary data.</text>
</comment>
<dbReference type="OrthoDB" id="1816079at2"/>
<feature type="domain" description="DUF4474" evidence="1">
    <location>
        <begin position="80"/>
        <end position="254"/>
    </location>
</feature>
<reference evidence="2" key="2">
    <citation type="submission" date="2011-01" db="EMBL/GenBank/DDBJ databases">
        <title>The Non-contiguous Finished genome of Clostridium papyrosolvens.</title>
        <authorList>
            <person name="Lucas S."/>
            <person name="Copeland A."/>
            <person name="Lapidus A."/>
            <person name="Cheng J.-F."/>
            <person name="Goodwin L."/>
            <person name="Pitluck S."/>
            <person name="Misra M."/>
            <person name="Chertkov O."/>
            <person name="Detter J.C."/>
            <person name="Han C."/>
            <person name="Tapia R."/>
            <person name="Land M."/>
            <person name="Hauser L."/>
            <person name="Kyrpides N."/>
            <person name="Ivanova N."/>
            <person name="Pagani I."/>
            <person name="Mouttaki H."/>
            <person name="He Z."/>
            <person name="Zhou J."/>
            <person name="Hemme C.L."/>
            <person name="Woyke T."/>
        </authorList>
    </citation>
    <scope>NUCLEOTIDE SEQUENCE [LARGE SCALE GENOMIC DNA]</scope>
    <source>
        <strain evidence="2">DSM 2782</strain>
    </source>
</reference>
<dbReference type="EMBL" id="ACXX02000028">
    <property type="protein sequence ID" value="EGD45647.1"/>
    <property type="molecule type" value="Genomic_DNA"/>
</dbReference>